<protein>
    <submittedName>
        <fullName evidence="3">Uncharacterized protein</fullName>
    </submittedName>
</protein>
<keyword evidence="2" id="KW-0812">Transmembrane</keyword>
<feature type="compositionally biased region" description="Polar residues" evidence="1">
    <location>
        <begin position="309"/>
        <end position="330"/>
    </location>
</feature>
<dbReference type="Proteomes" id="UP000799772">
    <property type="component" value="Unassembled WGS sequence"/>
</dbReference>
<dbReference type="AlphaFoldDB" id="A0A9P4M1F0"/>
<feature type="region of interest" description="Disordered" evidence="1">
    <location>
        <begin position="302"/>
        <end position="330"/>
    </location>
</feature>
<gene>
    <name evidence="3" type="ORF">NA57DRAFT_60575</name>
</gene>
<evidence type="ECO:0000256" key="1">
    <source>
        <dbReference type="SAM" id="MobiDB-lite"/>
    </source>
</evidence>
<sequence>MPRSSSPLPPKFKSHPIYPLRLGLLITCAIGVFLCLFSIPNMSPYETGPFIWSIILCLASIIYVLYDLFTWSLHSPTTSGRGTPPSLPNPSITLSHARDPKEWPRLTLLIWDAIFAVVFHWTFWVVLRVATYGGYQPSSNLIFQAWAALAIFVCSLLYAGSFWKELMARLKQRWEKRRVAEPCPRCGFVDGGEEGGDEGGDEREDGEGSGEGSPTAVVAALNQSIKDRLPRWMKSAKSGAGADIEAGEQVEGAEDTEESLLITPDVTGESSQNGYGGIEYDGETLTAPEECIVKKKGKTRVIWTGGDAPSSSTGGKRSELRASNNGKVIL</sequence>
<evidence type="ECO:0000313" key="4">
    <source>
        <dbReference type="Proteomes" id="UP000799772"/>
    </source>
</evidence>
<feature type="region of interest" description="Disordered" evidence="1">
    <location>
        <begin position="187"/>
        <end position="214"/>
    </location>
</feature>
<feature type="transmembrane region" description="Helical" evidence="2">
    <location>
        <begin position="141"/>
        <end position="163"/>
    </location>
</feature>
<feature type="transmembrane region" description="Helical" evidence="2">
    <location>
        <begin position="51"/>
        <end position="69"/>
    </location>
</feature>
<name>A0A9P4M1F0_9PEZI</name>
<keyword evidence="2" id="KW-1133">Transmembrane helix</keyword>
<feature type="compositionally biased region" description="Acidic residues" evidence="1">
    <location>
        <begin position="191"/>
        <end position="208"/>
    </location>
</feature>
<evidence type="ECO:0000313" key="3">
    <source>
        <dbReference type="EMBL" id="KAF2094541.1"/>
    </source>
</evidence>
<comment type="caution">
    <text evidence="3">The sequence shown here is derived from an EMBL/GenBank/DDBJ whole genome shotgun (WGS) entry which is preliminary data.</text>
</comment>
<feature type="transmembrane region" description="Helical" evidence="2">
    <location>
        <begin position="20"/>
        <end position="39"/>
    </location>
</feature>
<reference evidence="3" key="1">
    <citation type="journal article" date="2020" name="Stud. Mycol.">
        <title>101 Dothideomycetes genomes: a test case for predicting lifestyles and emergence of pathogens.</title>
        <authorList>
            <person name="Haridas S."/>
            <person name="Albert R."/>
            <person name="Binder M."/>
            <person name="Bloem J."/>
            <person name="Labutti K."/>
            <person name="Salamov A."/>
            <person name="Andreopoulos B."/>
            <person name="Baker S."/>
            <person name="Barry K."/>
            <person name="Bills G."/>
            <person name="Bluhm B."/>
            <person name="Cannon C."/>
            <person name="Castanera R."/>
            <person name="Culley D."/>
            <person name="Daum C."/>
            <person name="Ezra D."/>
            <person name="Gonzalez J."/>
            <person name="Henrissat B."/>
            <person name="Kuo A."/>
            <person name="Liang C."/>
            <person name="Lipzen A."/>
            <person name="Lutzoni F."/>
            <person name="Magnuson J."/>
            <person name="Mondo S."/>
            <person name="Nolan M."/>
            <person name="Ohm R."/>
            <person name="Pangilinan J."/>
            <person name="Park H.-J."/>
            <person name="Ramirez L."/>
            <person name="Alfaro M."/>
            <person name="Sun H."/>
            <person name="Tritt A."/>
            <person name="Yoshinaga Y."/>
            <person name="Zwiers L.-H."/>
            <person name="Turgeon B."/>
            <person name="Goodwin S."/>
            <person name="Spatafora J."/>
            <person name="Crous P."/>
            <person name="Grigoriev I."/>
        </authorList>
    </citation>
    <scope>NUCLEOTIDE SEQUENCE</scope>
    <source>
        <strain evidence="3">CBS 133067</strain>
    </source>
</reference>
<evidence type="ECO:0000256" key="2">
    <source>
        <dbReference type="SAM" id="Phobius"/>
    </source>
</evidence>
<accession>A0A9P4M1F0</accession>
<keyword evidence="4" id="KW-1185">Reference proteome</keyword>
<organism evidence="3 4">
    <name type="scientific">Rhizodiscina lignyota</name>
    <dbReference type="NCBI Taxonomy" id="1504668"/>
    <lineage>
        <taxon>Eukaryota</taxon>
        <taxon>Fungi</taxon>
        <taxon>Dikarya</taxon>
        <taxon>Ascomycota</taxon>
        <taxon>Pezizomycotina</taxon>
        <taxon>Dothideomycetes</taxon>
        <taxon>Pleosporomycetidae</taxon>
        <taxon>Aulographales</taxon>
        <taxon>Rhizodiscinaceae</taxon>
        <taxon>Rhizodiscina</taxon>
    </lineage>
</organism>
<keyword evidence="2" id="KW-0472">Membrane</keyword>
<proteinExistence type="predicted"/>
<dbReference type="EMBL" id="ML978134">
    <property type="protein sequence ID" value="KAF2094541.1"/>
    <property type="molecule type" value="Genomic_DNA"/>
</dbReference>
<feature type="transmembrane region" description="Helical" evidence="2">
    <location>
        <begin position="108"/>
        <end position="129"/>
    </location>
</feature>